<dbReference type="SUPFAM" id="SSF109998">
    <property type="entry name" value="Triger factor/SurA peptide-binding domain-like"/>
    <property type="match status" value="1"/>
</dbReference>
<accession>A0A132P9Y0</accession>
<evidence type="ECO:0000256" key="10">
    <source>
        <dbReference type="ARBA" id="ARBA00023288"/>
    </source>
</evidence>
<evidence type="ECO:0000313" key="21">
    <source>
        <dbReference type="Proteomes" id="UP000183509"/>
    </source>
</evidence>
<dbReference type="GO" id="GO:0005886">
    <property type="term" value="C:plasma membrane"/>
    <property type="evidence" value="ECO:0007669"/>
    <property type="project" value="UniProtKB-SubCell"/>
</dbReference>
<reference evidence="15 20" key="1">
    <citation type="submission" date="2016-01" db="EMBL/GenBank/DDBJ databases">
        <title>Molecular Mechanisms for transfer of large genomic segments between Enterococcus faecium strains.</title>
        <authorList>
            <person name="Garcia-Solache M.A."/>
            <person name="Lebreton F."/>
            <person name="Mclaughlin R.E."/>
            <person name="Whiteaker J.D."/>
            <person name="Gilmore M.S."/>
            <person name="Rice L.B."/>
        </authorList>
    </citation>
    <scope>NUCLEOTIDE SEQUENCE [LARGE SCALE GENOMIC DNA]</scope>
    <source>
        <strain evidence="15 20">D344RRF x C68</strain>
    </source>
</reference>
<dbReference type="Proteomes" id="UP000183509">
    <property type="component" value="Unassembled WGS sequence"/>
</dbReference>
<dbReference type="EMBL" id="LRHK01000001">
    <property type="protein sequence ID" value="KWX19120.1"/>
    <property type="molecule type" value="Genomic_DNA"/>
</dbReference>
<evidence type="ECO:0000256" key="3">
    <source>
        <dbReference type="ARBA" id="ARBA00006071"/>
    </source>
</evidence>
<dbReference type="AlphaFoldDB" id="A0A132P9Y0"/>
<gene>
    <name evidence="19" type="primary">prsA_1</name>
    <name evidence="11" type="synonym">prsA</name>
    <name evidence="15" type="ORF">AWT83_11795</name>
    <name evidence="17" type="ORF">B1P95_11730</name>
    <name evidence="18" type="ORF">DKP91_09360</name>
    <name evidence="19" type="ORF">DTPHA_601344</name>
    <name evidence="14" type="ORF">GBM73_02060</name>
    <name evidence="16" type="ORF">P6Z85_06215</name>
</gene>
<dbReference type="PANTHER" id="PTHR47245">
    <property type="entry name" value="PEPTIDYLPROLYL ISOMERASE"/>
    <property type="match status" value="1"/>
</dbReference>
<evidence type="ECO:0000313" key="22">
    <source>
        <dbReference type="Proteomes" id="UP000191171"/>
    </source>
</evidence>
<dbReference type="HAMAP" id="MF_01145">
    <property type="entry name" value="Foldase_PrsA"/>
    <property type="match status" value="1"/>
</dbReference>
<evidence type="ECO:0000256" key="8">
    <source>
        <dbReference type="ARBA" id="ARBA00023139"/>
    </source>
</evidence>
<dbReference type="InterPro" id="IPR000297">
    <property type="entry name" value="PPIase_PpiC"/>
</dbReference>
<dbReference type="Proteomes" id="UP000191171">
    <property type="component" value="Unassembled WGS sequence"/>
</dbReference>
<evidence type="ECO:0000313" key="23">
    <source>
        <dbReference type="Proteomes" id="UP000249070"/>
    </source>
</evidence>
<dbReference type="RefSeq" id="WP_002296627.1">
    <property type="nucleotide sequence ID" value="NZ_AP024831.1"/>
</dbReference>
<keyword evidence="10 11" id="KW-0449">Lipoprotein</keyword>
<keyword evidence="7 11" id="KW-0472">Membrane</keyword>
<evidence type="ECO:0000313" key="14">
    <source>
        <dbReference type="EMBL" id="KAB7576172.1"/>
    </source>
</evidence>
<keyword evidence="6 11" id="KW-0697">Rotamase</keyword>
<dbReference type="Gene3D" id="3.10.50.40">
    <property type="match status" value="1"/>
</dbReference>
<name>A0A132P9Y0_ENTFC</name>
<dbReference type="Proteomes" id="UP001260956">
    <property type="component" value="Unassembled WGS sequence"/>
</dbReference>
<dbReference type="EC" id="5.2.1.8" evidence="11"/>
<evidence type="ECO:0000313" key="17">
    <source>
        <dbReference type="EMBL" id="OOL80305.1"/>
    </source>
</evidence>
<evidence type="ECO:0000313" key="16">
    <source>
        <dbReference type="EMBL" id="MDT2369753.1"/>
    </source>
</evidence>
<feature type="domain" description="PpiC" evidence="13">
    <location>
        <begin position="143"/>
        <end position="240"/>
    </location>
</feature>
<reference evidence="18 23" key="4">
    <citation type="submission" date="2018-05" db="EMBL/GenBank/DDBJ databases">
        <title>Vancomycin-resistant Enterococcus faecium strain from Chelyabinsk, Russia.</title>
        <authorList>
            <person name="Gostev V."/>
            <person name="Goncharov A."/>
            <person name="Kolodzhieva V."/>
            <person name="Suvorov A."/>
            <person name="Sidorenko S."/>
            <person name="Zueva L."/>
        </authorList>
    </citation>
    <scope>NUCLEOTIDE SEQUENCE [LARGE SCALE GENOMIC DNA]</scope>
    <source>
        <strain evidence="18 23">20</strain>
    </source>
</reference>
<reference evidence="17 22" key="3">
    <citation type="submission" date="2017-02" db="EMBL/GenBank/DDBJ databases">
        <title>Clonality and virulence of isolates of VRE in Hematopoietic Stem Cell Transplanted (HSCT) patients.</title>
        <authorList>
            <person name="Marchi A.P."/>
            <person name="Martins R.C."/>
            <person name="Marie S.K."/>
            <person name="Levin A.S."/>
            <person name="Costa S.F."/>
        </authorList>
    </citation>
    <scope>NUCLEOTIDE SEQUENCE [LARGE SCALE GENOMIC DNA]</scope>
    <source>
        <strain evidence="17 22">LIM1759</strain>
    </source>
</reference>
<dbReference type="PANTHER" id="PTHR47245:SF1">
    <property type="entry name" value="FOLDASE PROTEIN PRSA"/>
    <property type="match status" value="1"/>
</dbReference>
<dbReference type="Proteomes" id="UP000070452">
    <property type="component" value="Unassembled WGS sequence"/>
</dbReference>
<keyword evidence="9 11" id="KW-0413">Isomerase</keyword>
<dbReference type="EMBL" id="QHGU01000042">
    <property type="protein sequence ID" value="PZM55472.1"/>
    <property type="molecule type" value="Genomic_DNA"/>
</dbReference>
<evidence type="ECO:0000256" key="7">
    <source>
        <dbReference type="ARBA" id="ARBA00023136"/>
    </source>
</evidence>
<protein>
    <recommendedName>
        <fullName evidence="11">Foldase protein PrsA</fullName>
        <ecNumber evidence="11">5.2.1.8</ecNumber>
    </recommendedName>
</protein>
<dbReference type="GeneID" id="66454433"/>
<evidence type="ECO:0000256" key="2">
    <source>
        <dbReference type="ARBA" id="ARBA00004193"/>
    </source>
</evidence>
<evidence type="ECO:0000259" key="13">
    <source>
        <dbReference type="PROSITE" id="PS50198"/>
    </source>
</evidence>
<evidence type="ECO:0000256" key="5">
    <source>
        <dbReference type="ARBA" id="ARBA00022729"/>
    </source>
</evidence>
<dbReference type="InterPro" id="IPR023059">
    <property type="entry name" value="Foldase_PrsA"/>
</dbReference>
<comment type="subcellular location">
    <subcellularLocation>
        <location evidence="2 11">Cell membrane</location>
        <topology evidence="2 11">Lipid-anchor</topology>
    </subcellularLocation>
</comment>
<evidence type="ECO:0000256" key="9">
    <source>
        <dbReference type="ARBA" id="ARBA00023235"/>
    </source>
</evidence>
<evidence type="ECO:0000256" key="11">
    <source>
        <dbReference type="HAMAP-Rule" id="MF_01145"/>
    </source>
</evidence>
<dbReference type="PROSITE" id="PS51257">
    <property type="entry name" value="PROKAR_LIPOPROTEIN"/>
    <property type="match status" value="1"/>
</dbReference>
<dbReference type="InterPro" id="IPR027304">
    <property type="entry name" value="Trigger_fact/SurA_dom_sf"/>
</dbReference>
<dbReference type="InterPro" id="IPR046357">
    <property type="entry name" value="PPIase_dom_sf"/>
</dbReference>
<dbReference type="Proteomes" id="UP000249070">
    <property type="component" value="Unassembled WGS sequence"/>
</dbReference>
<dbReference type="SUPFAM" id="SSF54534">
    <property type="entry name" value="FKBP-like"/>
    <property type="match status" value="1"/>
</dbReference>
<evidence type="ECO:0000313" key="20">
    <source>
        <dbReference type="Proteomes" id="UP000070452"/>
    </source>
</evidence>
<dbReference type="Proteomes" id="UP000469871">
    <property type="component" value="Unassembled WGS sequence"/>
</dbReference>
<comment type="caution">
    <text evidence="15">The sequence shown here is derived from an EMBL/GenBank/DDBJ whole genome shotgun (WGS) entry which is preliminary data.</text>
</comment>
<comment type="similarity">
    <text evidence="3 11">Belongs to the PrsA family.</text>
</comment>
<dbReference type="Pfam" id="PF13145">
    <property type="entry name" value="Rotamase_2"/>
    <property type="match status" value="1"/>
</dbReference>
<evidence type="ECO:0000256" key="1">
    <source>
        <dbReference type="ARBA" id="ARBA00000971"/>
    </source>
</evidence>
<dbReference type="PATRIC" id="fig|1352.1358.peg.1647"/>
<feature type="chain" id="PRO_5015050167" description="Foldase protein PrsA" evidence="12">
    <location>
        <begin position="29"/>
        <end position="295"/>
    </location>
</feature>
<reference evidence="14 24" key="5">
    <citation type="submission" date="2019-10" db="EMBL/GenBank/DDBJ databases">
        <title>Evolutionary dynamics of vancomycin-resistant Enterococcus faecium during gastrointestinal tract colonization and bloodstream infection in immunocompromised pediatric patients.</title>
        <authorList>
            <person name="Chilambi G.S."/>
            <person name="Nordstrom H.R."/>
            <person name="Evans D.R."/>
            <person name="Ferrolino J."/>
            <person name="Hayden R.T."/>
            <person name="Maron G.M."/>
            <person name="Vo A.N."/>
            <person name="Gilmore M.S."/>
            <person name="Wolf J."/>
            <person name="Rosch J.W."/>
            <person name="Van Tyne D."/>
        </authorList>
    </citation>
    <scope>NUCLEOTIDE SEQUENCE [LARGE SCALE GENOMIC DNA]</scope>
    <source>
        <strain evidence="14 24">VRECG27</strain>
    </source>
</reference>
<evidence type="ECO:0000313" key="24">
    <source>
        <dbReference type="Proteomes" id="UP000469871"/>
    </source>
</evidence>
<evidence type="ECO:0000256" key="12">
    <source>
        <dbReference type="SAM" id="SignalP"/>
    </source>
</evidence>
<dbReference type="EMBL" id="WEFP01000001">
    <property type="protein sequence ID" value="KAB7576172.1"/>
    <property type="molecule type" value="Genomic_DNA"/>
</dbReference>
<evidence type="ECO:0000313" key="18">
    <source>
        <dbReference type="EMBL" id="PZM55472.1"/>
    </source>
</evidence>
<dbReference type="EMBL" id="FKLM01000017">
    <property type="protein sequence ID" value="SAZ08030.1"/>
    <property type="molecule type" value="Genomic_DNA"/>
</dbReference>
<dbReference type="InterPro" id="IPR050245">
    <property type="entry name" value="PrsA_foldase"/>
</dbReference>
<comment type="catalytic activity">
    <reaction evidence="1 11">
        <text>[protein]-peptidylproline (omega=180) = [protein]-peptidylproline (omega=0)</text>
        <dbReference type="Rhea" id="RHEA:16237"/>
        <dbReference type="Rhea" id="RHEA-COMP:10747"/>
        <dbReference type="Rhea" id="RHEA-COMP:10748"/>
        <dbReference type="ChEBI" id="CHEBI:83833"/>
        <dbReference type="ChEBI" id="CHEBI:83834"/>
        <dbReference type="EC" id="5.2.1.8"/>
    </reaction>
</comment>
<dbReference type="GO" id="GO:0006457">
    <property type="term" value="P:protein folding"/>
    <property type="evidence" value="ECO:0007669"/>
    <property type="project" value="UniProtKB-UniRule"/>
</dbReference>
<evidence type="ECO:0000256" key="4">
    <source>
        <dbReference type="ARBA" id="ARBA00022475"/>
    </source>
</evidence>
<comment type="function">
    <text evidence="11">Plays a major role in protein secretion by helping the post-translocational extracellular folding of several secreted proteins.</text>
</comment>
<reference evidence="16" key="6">
    <citation type="submission" date="2023-03" db="EMBL/GenBank/DDBJ databases">
        <authorList>
            <person name="Shen W."/>
            <person name="Cai J."/>
        </authorList>
    </citation>
    <scope>NUCLEOTIDE SEQUENCE</scope>
    <source>
        <strain evidence="16">B1010-2</strain>
    </source>
</reference>
<reference evidence="19 21" key="2">
    <citation type="submission" date="2016-04" db="EMBL/GenBank/DDBJ databases">
        <authorList>
            <person name="Millard A."/>
        </authorList>
    </citation>
    <scope>NUCLEOTIDE SEQUENCE [LARGE SCALE GENOMIC DNA]</scope>
    <source>
        <strain evidence="19">Isolate 22</strain>
    </source>
</reference>
<organism evidence="15 20">
    <name type="scientific">Enterococcus faecium</name>
    <name type="common">Streptococcus faecium</name>
    <dbReference type="NCBI Taxonomy" id="1352"/>
    <lineage>
        <taxon>Bacteria</taxon>
        <taxon>Bacillati</taxon>
        <taxon>Bacillota</taxon>
        <taxon>Bacilli</taxon>
        <taxon>Lactobacillales</taxon>
        <taxon>Enterococcaceae</taxon>
        <taxon>Enterococcus</taxon>
    </lineage>
</organism>
<evidence type="ECO:0000313" key="15">
    <source>
        <dbReference type="EMBL" id="KWX19120.1"/>
    </source>
</evidence>
<dbReference type="EMBL" id="MVGJ01000074">
    <property type="protein sequence ID" value="OOL80305.1"/>
    <property type="molecule type" value="Genomic_DNA"/>
</dbReference>
<dbReference type="GO" id="GO:0003755">
    <property type="term" value="F:peptidyl-prolyl cis-trans isomerase activity"/>
    <property type="evidence" value="ECO:0007669"/>
    <property type="project" value="UniProtKB-UniRule"/>
</dbReference>
<keyword evidence="8 11" id="KW-0564">Palmitate</keyword>
<evidence type="ECO:0000313" key="19">
    <source>
        <dbReference type="EMBL" id="SAZ08030.1"/>
    </source>
</evidence>
<dbReference type="PROSITE" id="PS50198">
    <property type="entry name" value="PPIC_PPIASE_2"/>
    <property type="match status" value="1"/>
</dbReference>
<proteinExistence type="inferred from homology"/>
<dbReference type="EMBL" id="JARPTX010000015">
    <property type="protein sequence ID" value="MDT2369753.1"/>
    <property type="molecule type" value="Genomic_DNA"/>
</dbReference>
<keyword evidence="4 11" id="KW-1003">Cell membrane</keyword>
<feature type="signal peptide" evidence="12">
    <location>
        <begin position="1"/>
        <end position="28"/>
    </location>
</feature>
<evidence type="ECO:0000256" key="6">
    <source>
        <dbReference type="ARBA" id="ARBA00023110"/>
    </source>
</evidence>
<keyword evidence="5 11" id="KW-0732">Signal</keyword>
<dbReference type="STRING" id="1352.AL014_06765"/>
<sequence>MGNFLKKQLLIMCLSACAILLFSGCSKSNETIATFKGGTLTVQDFYDNPKVKSNNQTLLKKMIVFKAFDDVYGKEISSKEVTKEYNEQIKKLGPNYKEQLKAVGQTEETYKKLFKQMLAFQYGLKANVKLTDKDLDTAWKEFYPEVSTQIILFSTKEEADKAKKEANEGENFSKLVQAYGKNKTLKETDGKMNFDSTNPEIPTEVKKAAFKLKNGEVSDIIPVTDPTTYQQSYYLVKMVKKQDKGSNKDKYKSELEKIATEAKTLDTEFMDKTIRKVMKKDNVTIKDPYVKNIFK</sequence>